<organism evidence="2">
    <name type="scientific">Spongospora subterranea</name>
    <dbReference type="NCBI Taxonomy" id="70186"/>
    <lineage>
        <taxon>Eukaryota</taxon>
        <taxon>Sar</taxon>
        <taxon>Rhizaria</taxon>
        <taxon>Endomyxa</taxon>
        <taxon>Phytomyxea</taxon>
        <taxon>Plasmodiophorida</taxon>
        <taxon>Plasmodiophoridae</taxon>
        <taxon>Spongospora</taxon>
    </lineage>
</organism>
<name>A0A0H5QSE6_9EUKA</name>
<protein>
    <submittedName>
        <fullName evidence="2">Uncharacterized protein</fullName>
    </submittedName>
</protein>
<feature type="non-terminal residue" evidence="2">
    <location>
        <position position="201"/>
    </location>
</feature>
<evidence type="ECO:0000256" key="1">
    <source>
        <dbReference type="SAM" id="MobiDB-lite"/>
    </source>
</evidence>
<reference evidence="2" key="1">
    <citation type="submission" date="2015-04" db="EMBL/GenBank/DDBJ databases">
        <title>The genome sequence of the plant pathogenic Rhizarian Plasmodiophora brassicae reveals insights in its biotrophic life cycle and the origin of chitin synthesis.</title>
        <authorList>
            <person name="Schwelm A."/>
            <person name="Fogelqvist J."/>
            <person name="Knaust A."/>
            <person name="Julke S."/>
            <person name="Lilja T."/>
            <person name="Dhandapani V."/>
            <person name="Bonilla-Rosso G."/>
            <person name="Karlsson M."/>
            <person name="Shevchenko A."/>
            <person name="Choi S.R."/>
            <person name="Kim H.G."/>
            <person name="Park J.Y."/>
            <person name="Lim Y.P."/>
            <person name="Ludwig-Muller J."/>
            <person name="Dixelius C."/>
        </authorList>
    </citation>
    <scope>NUCLEOTIDE SEQUENCE</scope>
    <source>
        <tissue evidence="2">Potato root galls</tissue>
    </source>
</reference>
<feature type="compositionally biased region" description="Polar residues" evidence="1">
    <location>
        <begin position="16"/>
        <end position="30"/>
    </location>
</feature>
<proteinExistence type="predicted"/>
<sequence>NVTQKADAATEEHSKYNSNLIHKNDGTPNSDCKELSCGSRSKQGLIPTETDNRMKNTNKIRLTPNRSNKRLFPLCTEDDKHARVHEFKLKRFKPQPTNKRVLETEEEVQGHNSKRRHPNENESECSQMTNIPSMVQPVPGPTQPCQHKLMQSRITQFLKPNHKTHKILLGNTTTKRQLVTQQLPKPIPLRNETRKKANRIT</sequence>
<dbReference type="EMBL" id="HACM01004448">
    <property type="protein sequence ID" value="CRZ04890.1"/>
    <property type="molecule type" value="Transcribed_RNA"/>
</dbReference>
<feature type="region of interest" description="Disordered" evidence="1">
    <location>
        <begin position="1"/>
        <end position="50"/>
    </location>
</feature>
<accession>A0A0H5QSE6</accession>
<feature type="non-terminal residue" evidence="2">
    <location>
        <position position="1"/>
    </location>
</feature>
<feature type="region of interest" description="Disordered" evidence="1">
    <location>
        <begin position="102"/>
        <end position="126"/>
    </location>
</feature>
<evidence type="ECO:0000313" key="2">
    <source>
        <dbReference type="EMBL" id="CRZ04890.1"/>
    </source>
</evidence>
<dbReference type="AlphaFoldDB" id="A0A0H5QSE6"/>